<evidence type="ECO:0000259" key="1">
    <source>
        <dbReference type="Pfam" id="PF05699"/>
    </source>
</evidence>
<dbReference type="InterPro" id="IPR008906">
    <property type="entry name" value="HATC_C_dom"/>
</dbReference>
<evidence type="ECO:0000313" key="3">
    <source>
        <dbReference type="Proteomes" id="UP001159427"/>
    </source>
</evidence>
<evidence type="ECO:0000313" key="2">
    <source>
        <dbReference type="EMBL" id="CAH3177104.1"/>
    </source>
</evidence>
<protein>
    <recommendedName>
        <fullName evidence="1">HAT C-terminal dimerisation domain-containing protein</fullName>
    </recommendedName>
</protein>
<dbReference type="EMBL" id="CALNXI010001789">
    <property type="protein sequence ID" value="CAH3177104.1"/>
    <property type="molecule type" value="Genomic_DNA"/>
</dbReference>
<organism evidence="2 3">
    <name type="scientific">Porites evermanni</name>
    <dbReference type="NCBI Taxonomy" id="104178"/>
    <lineage>
        <taxon>Eukaryota</taxon>
        <taxon>Metazoa</taxon>
        <taxon>Cnidaria</taxon>
        <taxon>Anthozoa</taxon>
        <taxon>Hexacorallia</taxon>
        <taxon>Scleractinia</taxon>
        <taxon>Fungiina</taxon>
        <taxon>Poritidae</taxon>
        <taxon>Porites</taxon>
    </lineage>
</organism>
<dbReference type="PANTHER" id="PTHR46880:SF5">
    <property type="entry name" value="DUF4371 DOMAIN-CONTAINING PROTEIN"/>
    <property type="match status" value="1"/>
</dbReference>
<name>A0ABN8REQ0_9CNID</name>
<accession>A0ABN8REQ0</accession>
<reference evidence="2 3" key="1">
    <citation type="submission" date="2022-05" db="EMBL/GenBank/DDBJ databases">
        <authorList>
            <consortium name="Genoscope - CEA"/>
            <person name="William W."/>
        </authorList>
    </citation>
    <scope>NUCLEOTIDE SEQUENCE [LARGE SCALE GENOMIC DNA]</scope>
</reference>
<dbReference type="Pfam" id="PF05699">
    <property type="entry name" value="Dimer_Tnp_hAT"/>
    <property type="match status" value="1"/>
</dbReference>
<sequence>MQRTCRQVEIIYKVLQMIWKTYHYSPKSTREIQAIGNKLGRALKGLITPNSDGSGQYAAVLCHMDQLSATSKNAFIKGRAKFVSEKMRSIRFSAFCHFLADMFAIISKLCLKMQRNDLILPVAVSLLHETIANVDALKLWPVPNGHLKWFMNMLEESGFQGHTLQGSLDGTPKRGNTQTDSFKASVIEVIELKERFGSMLCSVTDTQALACSTTSEVVKDMLVFNVDAWPCGTQDLVDFGNNMIDRLTSWFKPTLQKAGCDVDSISEEWFSLKVIVNTTFLDKDYTSLWETMLTKLPYKDEFKNLIHPVEIMLVQPISAAQSERAISAQKRVKNSLRVALGSSTLEDLIRITAEGPSVEEFHPAPVVDKWLLRNREAGERQRRRSFRMT</sequence>
<dbReference type="Proteomes" id="UP001159427">
    <property type="component" value="Unassembled WGS sequence"/>
</dbReference>
<comment type="caution">
    <text evidence="2">The sequence shown here is derived from an EMBL/GenBank/DDBJ whole genome shotgun (WGS) entry which is preliminary data.</text>
</comment>
<feature type="domain" description="HAT C-terminal dimerisation" evidence="1">
    <location>
        <begin position="297"/>
        <end position="350"/>
    </location>
</feature>
<dbReference type="PANTHER" id="PTHR46880">
    <property type="entry name" value="RAS-ASSOCIATING DOMAIN-CONTAINING PROTEIN"/>
    <property type="match status" value="1"/>
</dbReference>
<proteinExistence type="predicted"/>
<keyword evidence="3" id="KW-1185">Reference proteome</keyword>
<gene>
    <name evidence="2" type="ORF">PEVE_00010990</name>
</gene>